<dbReference type="KEGG" id="scm:SCHCO_02021444"/>
<sequence length="123" mass="13530">MNPQHRPVPTLDIGPQSSSDLPSSPEYGRQIAGSQRVRTFEERRMAVDESVSPTSEELRSLKFDFASTPPDAQPFGFPGPANNNSLNFDTMIQSGDPEWASVLTLVPNWAEDPNALVFSLQLV</sequence>
<dbReference type="InParanoid" id="D8PWS7"/>
<dbReference type="RefSeq" id="XP_003035167.1">
    <property type="nucleotide sequence ID" value="XM_003035121.1"/>
</dbReference>
<dbReference type="HOGENOM" id="CLU_2016526_0_0_1"/>
<feature type="non-terminal residue" evidence="2">
    <location>
        <position position="123"/>
    </location>
</feature>
<gene>
    <name evidence="2" type="ORF">SCHCODRAFT_105647</name>
</gene>
<name>D8PWS7_SCHCM</name>
<protein>
    <submittedName>
        <fullName evidence="2">Uncharacterized protein</fullName>
    </submittedName>
</protein>
<dbReference type="AlphaFoldDB" id="D8PWS7"/>
<reference evidence="2 3" key="1">
    <citation type="journal article" date="2010" name="Nat. Biotechnol.">
        <title>Genome sequence of the model mushroom Schizophyllum commune.</title>
        <authorList>
            <person name="Ohm R.A."/>
            <person name="de Jong J.F."/>
            <person name="Lugones L.G."/>
            <person name="Aerts A."/>
            <person name="Kothe E."/>
            <person name="Stajich J.E."/>
            <person name="de Vries R.P."/>
            <person name="Record E."/>
            <person name="Levasseur A."/>
            <person name="Baker S.E."/>
            <person name="Bartholomew K.A."/>
            <person name="Coutinho P.M."/>
            <person name="Erdmann S."/>
            <person name="Fowler T.J."/>
            <person name="Gathman A.C."/>
            <person name="Lombard V."/>
            <person name="Henrissat B."/>
            <person name="Knabe N."/>
            <person name="Kuees U."/>
            <person name="Lilly W.W."/>
            <person name="Lindquist E."/>
            <person name="Lucas S."/>
            <person name="Magnuson J.K."/>
            <person name="Piumi F."/>
            <person name="Raudaskoski M."/>
            <person name="Salamov A."/>
            <person name="Schmutz J."/>
            <person name="Schwarze F.W.M.R."/>
            <person name="vanKuyk P.A."/>
            <person name="Horton J.S."/>
            <person name="Grigoriev I.V."/>
            <person name="Woesten H.A.B."/>
        </authorList>
    </citation>
    <scope>NUCLEOTIDE SEQUENCE [LARGE SCALE GENOMIC DNA]</scope>
    <source>
        <strain evidence="3">H4-8 / FGSC 9210</strain>
    </source>
</reference>
<evidence type="ECO:0000256" key="1">
    <source>
        <dbReference type="SAM" id="MobiDB-lite"/>
    </source>
</evidence>
<feature type="region of interest" description="Disordered" evidence="1">
    <location>
        <begin position="1"/>
        <end position="39"/>
    </location>
</feature>
<keyword evidence="3" id="KW-1185">Reference proteome</keyword>
<dbReference type="EMBL" id="GL377303">
    <property type="protein sequence ID" value="EFJ00265.1"/>
    <property type="molecule type" value="Genomic_DNA"/>
</dbReference>
<evidence type="ECO:0000313" key="2">
    <source>
        <dbReference type="EMBL" id="EFJ00265.1"/>
    </source>
</evidence>
<dbReference type="OrthoDB" id="10310537at2759"/>
<dbReference type="GeneID" id="9594370"/>
<proteinExistence type="predicted"/>
<accession>D8PWS7</accession>
<dbReference type="VEuPathDB" id="FungiDB:SCHCODRAFT_02021444"/>
<dbReference type="Proteomes" id="UP000007431">
    <property type="component" value="Unassembled WGS sequence"/>
</dbReference>
<evidence type="ECO:0000313" key="3">
    <source>
        <dbReference type="Proteomes" id="UP000007431"/>
    </source>
</evidence>
<organism evidence="3">
    <name type="scientific">Schizophyllum commune (strain H4-8 / FGSC 9210)</name>
    <name type="common">Split gill fungus</name>
    <dbReference type="NCBI Taxonomy" id="578458"/>
    <lineage>
        <taxon>Eukaryota</taxon>
        <taxon>Fungi</taxon>
        <taxon>Dikarya</taxon>
        <taxon>Basidiomycota</taxon>
        <taxon>Agaricomycotina</taxon>
        <taxon>Agaricomycetes</taxon>
        <taxon>Agaricomycetidae</taxon>
        <taxon>Agaricales</taxon>
        <taxon>Schizophyllaceae</taxon>
        <taxon>Schizophyllum</taxon>
    </lineage>
</organism>